<accession>A0A5E4M7B5</accession>
<dbReference type="Proteomes" id="UP000325440">
    <property type="component" value="Unassembled WGS sequence"/>
</dbReference>
<protein>
    <submittedName>
        <fullName evidence="1">Uncharacterized protein</fullName>
    </submittedName>
</protein>
<keyword evidence="2" id="KW-1185">Reference proteome</keyword>
<name>A0A5E4M7B5_9HEMI</name>
<dbReference type="EMBL" id="CABPRJ010000478">
    <property type="protein sequence ID" value="VVC28096.1"/>
    <property type="molecule type" value="Genomic_DNA"/>
</dbReference>
<gene>
    <name evidence="1" type="ORF">CINCED_3A017886</name>
</gene>
<dbReference type="AlphaFoldDB" id="A0A5E4M7B5"/>
<organism evidence="1 2">
    <name type="scientific">Cinara cedri</name>
    <dbReference type="NCBI Taxonomy" id="506608"/>
    <lineage>
        <taxon>Eukaryota</taxon>
        <taxon>Metazoa</taxon>
        <taxon>Ecdysozoa</taxon>
        <taxon>Arthropoda</taxon>
        <taxon>Hexapoda</taxon>
        <taxon>Insecta</taxon>
        <taxon>Pterygota</taxon>
        <taxon>Neoptera</taxon>
        <taxon>Paraneoptera</taxon>
        <taxon>Hemiptera</taxon>
        <taxon>Sternorrhyncha</taxon>
        <taxon>Aphidomorpha</taxon>
        <taxon>Aphidoidea</taxon>
        <taxon>Aphididae</taxon>
        <taxon>Lachninae</taxon>
        <taxon>Cinara</taxon>
    </lineage>
</organism>
<sequence>MDNLRKFVIVDFSNGLQVVYKNLQINHHHFYYPNANWTSYIINKIYGYDDKLKNSISKLHQVKNYSDIDEDSPKYRHKYCFKRLSYDDNGFSPPMFHSENDLLLNMKNKIIDEFPKTPNSFTLKQSLSGLFELYANKGSKSNRIDITGFSDF</sequence>
<dbReference type="OrthoDB" id="7547054at2759"/>
<evidence type="ECO:0000313" key="2">
    <source>
        <dbReference type="Proteomes" id="UP000325440"/>
    </source>
</evidence>
<evidence type="ECO:0000313" key="1">
    <source>
        <dbReference type="EMBL" id="VVC28096.1"/>
    </source>
</evidence>
<reference evidence="1 2" key="1">
    <citation type="submission" date="2019-08" db="EMBL/GenBank/DDBJ databases">
        <authorList>
            <person name="Alioto T."/>
            <person name="Alioto T."/>
            <person name="Gomez Garrido J."/>
        </authorList>
    </citation>
    <scope>NUCLEOTIDE SEQUENCE [LARGE SCALE GENOMIC DNA]</scope>
</reference>
<proteinExistence type="predicted"/>